<evidence type="ECO:0000313" key="3">
    <source>
        <dbReference type="RefSeq" id="XP_028353540.1"/>
    </source>
</evidence>
<accession>A0A455BX03</accession>
<dbReference type="InParanoid" id="A0A455BX03"/>
<dbReference type="Proteomes" id="UP000248484">
    <property type="component" value="Chromosome 13"/>
</dbReference>
<sequence>MGASPVVFAWSHGAANGNQLGRCGPSTDEVAVQWKTGQAGQELHRYTGLQYPRSDEEVAVMLGARLIGVTAKHPEGKTPDEVKRMQCNHRERDWSEVVTSRRMPTTTRLSKRQKNRSSLRPPEKRNSACWKIWLLEDPAPKAKAPRRNGKWNDQFVGLECIQEVYATEQMPNCLPGHRGPRALCLALIPVTTAEWTQGSWSTQ</sequence>
<organism evidence="2 3">
    <name type="scientific">Physeter macrocephalus</name>
    <name type="common">Sperm whale</name>
    <name type="synonym">Physeter catodon</name>
    <dbReference type="NCBI Taxonomy" id="9755"/>
    <lineage>
        <taxon>Eukaryota</taxon>
        <taxon>Metazoa</taxon>
        <taxon>Chordata</taxon>
        <taxon>Craniata</taxon>
        <taxon>Vertebrata</taxon>
        <taxon>Euteleostomi</taxon>
        <taxon>Mammalia</taxon>
        <taxon>Eutheria</taxon>
        <taxon>Laurasiatheria</taxon>
        <taxon>Artiodactyla</taxon>
        <taxon>Whippomorpha</taxon>
        <taxon>Cetacea</taxon>
        <taxon>Odontoceti</taxon>
        <taxon>Physeteridae</taxon>
        <taxon>Physeter</taxon>
    </lineage>
</organism>
<feature type="region of interest" description="Disordered" evidence="1">
    <location>
        <begin position="98"/>
        <end position="123"/>
    </location>
</feature>
<keyword evidence="2" id="KW-1185">Reference proteome</keyword>
<evidence type="ECO:0000313" key="2">
    <source>
        <dbReference type="Proteomes" id="UP000248484"/>
    </source>
</evidence>
<dbReference type="KEGG" id="pcad:114487490"/>
<dbReference type="GeneID" id="114487490"/>
<protein>
    <submittedName>
        <fullName evidence="3">Uncharacterized protein isoform X2</fullName>
    </submittedName>
</protein>
<reference evidence="3" key="1">
    <citation type="submission" date="2025-08" db="UniProtKB">
        <authorList>
            <consortium name="RefSeq"/>
        </authorList>
    </citation>
    <scope>IDENTIFICATION</scope>
    <source>
        <tissue evidence="3">Muscle</tissue>
    </source>
</reference>
<proteinExistence type="predicted"/>
<dbReference type="RefSeq" id="XP_028353540.1">
    <property type="nucleotide sequence ID" value="XM_028497739.2"/>
</dbReference>
<gene>
    <name evidence="3" type="primary">LOC114487490</name>
</gene>
<name>A0A455BX03_PHYMC</name>
<dbReference type="AlphaFoldDB" id="A0A455BX03"/>
<evidence type="ECO:0000256" key="1">
    <source>
        <dbReference type="SAM" id="MobiDB-lite"/>
    </source>
</evidence>